<sequence length="163" mass="18784">MFLFVPFLTFAQPMPVWFTKSFEVQKLKEKYNIDTKLKPGFLEAHFNGDRLKDVAVQVIDKKTKKKGILVINGGQRKYFMLGAGYKFTNEDFNDTNWLNGWELYKKHIAYQTLFSNDGDISGSKKVKLQHTAINAYSLEEGEPSAGILIYWDGKKYTSIHQGE</sequence>
<dbReference type="OrthoDB" id="1442221at2"/>
<reference evidence="1 2" key="1">
    <citation type="submission" date="2019-01" db="EMBL/GenBank/DDBJ databases">
        <title>Mucilaginibacter antarcticum sp. nov., isolated from antarctic soil.</title>
        <authorList>
            <person name="Yan Y.-Q."/>
            <person name="Du Z.-J."/>
        </authorList>
    </citation>
    <scope>NUCLEOTIDE SEQUENCE [LARGE SCALE GENOMIC DNA]</scope>
    <source>
        <strain evidence="1 2">F01003</strain>
    </source>
</reference>
<dbReference type="RefSeq" id="WP_128532681.1">
    <property type="nucleotide sequence ID" value="NZ_SBIW01000002.1"/>
</dbReference>
<evidence type="ECO:0000313" key="1">
    <source>
        <dbReference type="EMBL" id="RWY55725.1"/>
    </source>
</evidence>
<keyword evidence="2" id="KW-1185">Reference proteome</keyword>
<gene>
    <name evidence="1" type="ORF">EPL05_04945</name>
</gene>
<organism evidence="1 2">
    <name type="scientific">Mucilaginibacter gilvus</name>
    <dbReference type="NCBI Taxonomy" id="2305909"/>
    <lineage>
        <taxon>Bacteria</taxon>
        <taxon>Pseudomonadati</taxon>
        <taxon>Bacteroidota</taxon>
        <taxon>Sphingobacteriia</taxon>
        <taxon>Sphingobacteriales</taxon>
        <taxon>Sphingobacteriaceae</taxon>
        <taxon>Mucilaginibacter</taxon>
    </lineage>
</organism>
<protein>
    <submittedName>
        <fullName evidence="1">Uncharacterized protein</fullName>
    </submittedName>
</protein>
<evidence type="ECO:0000313" key="2">
    <source>
        <dbReference type="Proteomes" id="UP000286701"/>
    </source>
</evidence>
<dbReference type="Proteomes" id="UP000286701">
    <property type="component" value="Unassembled WGS sequence"/>
</dbReference>
<comment type="caution">
    <text evidence="1">The sequence shown here is derived from an EMBL/GenBank/DDBJ whole genome shotgun (WGS) entry which is preliminary data.</text>
</comment>
<accession>A0A3S3V4W8</accession>
<dbReference type="AlphaFoldDB" id="A0A3S3V4W8"/>
<dbReference type="EMBL" id="SBIW01000002">
    <property type="protein sequence ID" value="RWY55725.1"/>
    <property type="molecule type" value="Genomic_DNA"/>
</dbReference>
<name>A0A3S3V4W8_9SPHI</name>
<proteinExistence type="predicted"/>